<dbReference type="EMBL" id="LSZO01000007">
    <property type="protein sequence ID" value="KXU39404.1"/>
    <property type="molecule type" value="Genomic_DNA"/>
</dbReference>
<evidence type="ECO:0000313" key="12">
    <source>
        <dbReference type="EMBL" id="KXU39404.1"/>
    </source>
</evidence>
<dbReference type="Gene3D" id="1.10.287.470">
    <property type="entry name" value="Helix hairpin bin"/>
    <property type="match status" value="1"/>
</dbReference>
<keyword evidence="5" id="KW-0997">Cell inner membrane</keyword>
<evidence type="ECO:0000313" key="13">
    <source>
        <dbReference type="Proteomes" id="UP000072660"/>
    </source>
</evidence>
<dbReference type="InterPro" id="IPR050739">
    <property type="entry name" value="MFP"/>
</dbReference>
<evidence type="ECO:0000256" key="5">
    <source>
        <dbReference type="ARBA" id="ARBA00022519"/>
    </source>
</evidence>
<gene>
    <name evidence="12" type="ORF">AXE65_08720</name>
</gene>
<dbReference type="PANTHER" id="PTHR30386:SF19">
    <property type="entry name" value="MULTIDRUG EXPORT PROTEIN EMRA-RELATED"/>
    <property type="match status" value="1"/>
</dbReference>
<dbReference type="RefSeq" id="WP_068386567.1">
    <property type="nucleotide sequence ID" value="NZ_LSZO01000007.1"/>
</dbReference>
<dbReference type="GO" id="GO:0005886">
    <property type="term" value="C:plasma membrane"/>
    <property type="evidence" value="ECO:0007669"/>
    <property type="project" value="UniProtKB-SubCell"/>
</dbReference>
<protein>
    <submittedName>
        <fullName evidence="12">Multidrug transporter</fullName>
    </submittedName>
</protein>
<evidence type="ECO:0000259" key="10">
    <source>
        <dbReference type="Pfam" id="PF25885"/>
    </source>
</evidence>
<dbReference type="InterPro" id="IPR058633">
    <property type="entry name" value="EmrA/FarA_HH"/>
</dbReference>
<sequence>MGDIAVGSDAAPSGKRRFLLSGLFLLVLLGLAATAFWYWTVLRWYEETDNAYVQGNQVQIVPRVSGTVTSIAVDDGMQVERGQLLVQLDPADAQVARAQAKADLAQTVRQVRGLYRSADSAKAELNAREAALRRARADWQRRKALSEGGAISSEELAHASEALASAQAAVTSAREGLKQSLALVDDTAVATHPQVLAAAARFRQAFLQEQRSAIVSPVAGFVARRSVQIGQLVQPGQVLMAVIAPQQMWVEANFKETQLRQMRLGQPVHLYADLYGSEVTYQGQVDSLGLGTGAAFSLLPAQNASGNWIKIVQRLPVRIRLNPEQLAEHPLRIGLSMHVKVDLHDQSGKILAEHKAPGELFATDVYDGQLQQADALITQIIKDNLSSTRRD</sequence>
<evidence type="ECO:0000256" key="8">
    <source>
        <dbReference type="ARBA" id="ARBA00023136"/>
    </source>
</evidence>
<comment type="subcellular location">
    <subcellularLocation>
        <location evidence="1">Cell inner membrane</location>
        <topology evidence="1">Single-pass membrane protein</topology>
        <orientation evidence="1">Periplasmic side</orientation>
    </subcellularLocation>
</comment>
<dbReference type="Proteomes" id="UP000072660">
    <property type="component" value="Unassembled WGS sequence"/>
</dbReference>
<evidence type="ECO:0000256" key="4">
    <source>
        <dbReference type="ARBA" id="ARBA00022475"/>
    </source>
</evidence>
<proteinExistence type="inferred from homology"/>
<feature type="transmembrane region" description="Helical" evidence="9">
    <location>
        <begin position="18"/>
        <end position="39"/>
    </location>
</feature>
<dbReference type="GO" id="GO:1990961">
    <property type="term" value="P:xenobiotic detoxification by transmembrane export across the plasma membrane"/>
    <property type="evidence" value="ECO:0007669"/>
    <property type="project" value="UniProtKB-ARBA"/>
</dbReference>
<keyword evidence="13" id="KW-1185">Reference proteome</keyword>
<organism evidence="12 13">
    <name type="scientific">Ventosimonas gracilis</name>
    <dbReference type="NCBI Taxonomy" id="1680762"/>
    <lineage>
        <taxon>Bacteria</taxon>
        <taxon>Pseudomonadati</taxon>
        <taxon>Pseudomonadota</taxon>
        <taxon>Gammaproteobacteria</taxon>
        <taxon>Pseudomonadales</taxon>
        <taxon>Ventosimonadaceae</taxon>
        <taxon>Ventosimonas</taxon>
    </lineage>
</organism>
<name>A0A139SY53_9GAMM</name>
<dbReference type="InterPro" id="IPR058634">
    <property type="entry name" value="AaeA-lik-b-barrel"/>
</dbReference>
<keyword evidence="6 9" id="KW-0812">Transmembrane</keyword>
<evidence type="ECO:0000256" key="3">
    <source>
        <dbReference type="ARBA" id="ARBA00022448"/>
    </source>
</evidence>
<dbReference type="Pfam" id="PF25963">
    <property type="entry name" value="Beta-barrel_AAEA"/>
    <property type="match status" value="1"/>
</dbReference>
<dbReference type="Gene3D" id="2.40.30.170">
    <property type="match status" value="1"/>
</dbReference>
<dbReference type="GO" id="GO:0015721">
    <property type="term" value="P:bile acid and bile salt transport"/>
    <property type="evidence" value="ECO:0007669"/>
    <property type="project" value="UniProtKB-ARBA"/>
</dbReference>
<evidence type="ECO:0000256" key="2">
    <source>
        <dbReference type="ARBA" id="ARBA00009477"/>
    </source>
</evidence>
<dbReference type="PANTHER" id="PTHR30386">
    <property type="entry name" value="MEMBRANE FUSION SUBUNIT OF EMRAB-TOLC MULTIDRUG EFFLUX PUMP"/>
    <property type="match status" value="1"/>
</dbReference>
<keyword evidence="4" id="KW-1003">Cell membrane</keyword>
<evidence type="ECO:0000256" key="9">
    <source>
        <dbReference type="SAM" id="Phobius"/>
    </source>
</evidence>
<feature type="domain" description="Multidrug export protein EmrA/FarA alpha-helical hairpin" evidence="10">
    <location>
        <begin position="92"/>
        <end position="211"/>
    </location>
</feature>
<comment type="caution">
    <text evidence="12">The sequence shown here is derived from an EMBL/GenBank/DDBJ whole genome shotgun (WGS) entry which is preliminary data.</text>
</comment>
<evidence type="ECO:0000256" key="6">
    <source>
        <dbReference type="ARBA" id="ARBA00022692"/>
    </source>
</evidence>
<accession>A0A139SY53</accession>
<dbReference type="OrthoDB" id="9811754at2"/>
<comment type="similarity">
    <text evidence="2">Belongs to the membrane fusion protein (MFP) (TC 8.A.1) family.</text>
</comment>
<keyword evidence="3" id="KW-0813">Transport</keyword>
<reference evidence="12 13" key="1">
    <citation type="submission" date="2016-02" db="EMBL/GenBank/DDBJ databases">
        <authorList>
            <person name="Wen L."/>
            <person name="He K."/>
            <person name="Yang H."/>
        </authorList>
    </citation>
    <scope>NUCLEOTIDE SEQUENCE [LARGE SCALE GENOMIC DNA]</scope>
    <source>
        <strain evidence="12 13">CV58</strain>
    </source>
</reference>
<keyword evidence="8 9" id="KW-0472">Membrane</keyword>
<dbReference type="SUPFAM" id="SSF111369">
    <property type="entry name" value="HlyD-like secretion proteins"/>
    <property type="match status" value="2"/>
</dbReference>
<dbReference type="FunFam" id="2.40.30.170:FF:000003">
    <property type="entry name" value="Multidrug resistance protein A"/>
    <property type="match status" value="1"/>
</dbReference>
<keyword evidence="7 9" id="KW-1133">Transmembrane helix</keyword>
<dbReference type="AlphaFoldDB" id="A0A139SY53"/>
<dbReference type="Pfam" id="PF25885">
    <property type="entry name" value="HH_EMRA"/>
    <property type="match status" value="1"/>
</dbReference>
<evidence type="ECO:0000256" key="1">
    <source>
        <dbReference type="ARBA" id="ARBA00004383"/>
    </source>
</evidence>
<evidence type="ECO:0000259" key="11">
    <source>
        <dbReference type="Pfam" id="PF25963"/>
    </source>
</evidence>
<dbReference type="GO" id="GO:0046677">
    <property type="term" value="P:response to antibiotic"/>
    <property type="evidence" value="ECO:0007669"/>
    <property type="project" value="UniProtKB-ARBA"/>
</dbReference>
<evidence type="ECO:0000256" key="7">
    <source>
        <dbReference type="ARBA" id="ARBA00022989"/>
    </source>
</evidence>
<feature type="domain" description="p-hydroxybenzoic acid efflux pump subunit AaeA-like beta-barrel" evidence="11">
    <location>
        <begin position="249"/>
        <end position="339"/>
    </location>
</feature>
<dbReference type="Gene3D" id="2.40.50.100">
    <property type="match status" value="1"/>
</dbReference>